<feature type="region of interest" description="Disordered" evidence="1">
    <location>
        <begin position="379"/>
        <end position="447"/>
    </location>
</feature>
<feature type="compositionally biased region" description="Pro residues" evidence="1">
    <location>
        <begin position="641"/>
        <end position="656"/>
    </location>
</feature>
<feature type="region of interest" description="Disordered" evidence="1">
    <location>
        <begin position="632"/>
        <end position="661"/>
    </location>
</feature>
<feature type="region of interest" description="Disordered" evidence="1">
    <location>
        <begin position="131"/>
        <end position="177"/>
    </location>
</feature>
<dbReference type="EMBL" id="FUEG01000052">
    <property type="protein sequence ID" value="SJL18019.1"/>
    <property type="molecule type" value="Genomic_DNA"/>
</dbReference>
<accession>A0A284SAL9</accession>
<dbReference type="OMA" id="AFTTRWE"/>
<feature type="compositionally biased region" description="Polar residues" evidence="1">
    <location>
        <begin position="1"/>
        <end position="12"/>
    </location>
</feature>
<protein>
    <submittedName>
        <fullName evidence="2">Uncharacterized protein</fullName>
    </submittedName>
</protein>
<feature type="region of interest" description="Disordered" evidence="1">
    <location>
        <begin position="1"/>
        <end position="47"/>
    </location>
</feature>
<feature type="region of interest" description="Disordered" evidence="1">
    <location>
        <begin position="212"/>
        <end position="354"/>
    </location>
</feature>
<gene>
    <name evidence="2" type="ORF">ARMOST_21590</name>
</gene>
<dbReference type="OrthoDB" id="10560549at2759"/>
<dbReference type="PANTHER" id="PTHR24216:SF8">
    <property type="entry name" value="PAXILLIN, ISOFORM F"/>
    <property type="match status" value="1"/>
</dbReference>
<evidence type="ECO:0000313" key="2">
    <source>
        <dbReference type="EMBL" id="SJL18019.1"/>
    </source>
</evidence>
<dbReference type="PANTHER" id="PTHR24216">
    <property type="entry name" value="PAXILLIN-RELATED"/>
    <property type="match status" value="1"/>
</dbReference>
<feature type="compositionally biased region" description="Acidic residues" evidence="1">
    <location>
        <begin position="316"/>
        <end position="348"/>
    </location>
</feature>
<dbReference type="STRING" id="47428.A0A284SAL9"/>
<organism evidence="2 3">
    <name type="scientific">Armillaria ostoyae</name>
    <name type="common">Armillaria root rot fungus</name>
    <dbReference type="NCBI Taxonomy" id="47428"/>
    <lineage>
        <taxon>Eukaryota</taxon>
        <taxon>Fungi</taxon>
        <taxon>Dikarya</taxon>
        <taxon>Basidiomycota</taxon>
        <taxon>Agaricomycotina</taxon>
        <taxon>Agaricomycetes</taxon>
        <taxon>Agaricomycetidae</taxon>
        <taxon>Agaricales</taxon>
        <taxon>Marasmiineae</taxon>
        <taxon>Physalacriaceae</taxon>
        <taxon>Armillaria</taxon>
    </lineage>
</organism>
<feature type="compositionally biased region" description="Basic residues" evidence="1">
    <location>
        <begin position="243"/>
        <end position="253"/>
    </location>
</feature>
<feature type="compositionally biased region" description="Acidic residues" evidence="1">
    <location>
        <begin position="430"/>
        <end position="443"/>
    </location>
</feature>
<proteinExistence type="predicted"/>
<dbReference type="AlphaFoldDB" id="A0A284SAL9"/>
<sequence>MPSSKRNVTSKTPVKRERSVLVISSDDESMPAPSKLTKRSVVAPKSASGNLSAKVLVVLGSGRELTLAAPPDEEPTDKPGNNTRRQSDRIKLPSSKVKVISDGTAVADIPSKRCRGASALVRPGSPSYAAVVSGALSDSHDSTSKKSSVDDQSPPAPPPSKRAKSSKAGEKKVLTHGPGMVLKALKAINSHYESVGQVSPIVLTPAAKAAPLLPSLMDDSPPIPPIKHPSIVLFETSPQSRQSHSKGQLKQRKSVSPADSPPPSSPPKDTPSPRKCRLIVASPSEDDEPMPKVSSSSGSRPPQTPTPASRARCDIFVDDEAEESEVDAASDEDGDAEDGEEYEEEVESEGMASDMGRYVNVFPVCVLPVISLRHICSRNESDNEPSAPQGTRRLHRRRDQSPGDADEAPLENSNETSDNDSDAQPGQDDAGSDGDGDSDDPGDLSDNSIVCRAKVHSSPRVVRMELHDPDLDQMGVYDKKPKCIYCALVPYCERDGTVSVTDFATCKSTFTYDGVMHTCCGFLFERHGDFVNTSQCDPDMFTVPKFPVMNLADTNCMAIDIVIGVCTECSLRAVALEGLHNLHRIVIMPFGQQFLFHSGVWGNVFGFDTIVASVSAAGIAFTTRWEVVDKGEGVSKKSKSKPPPAKARPPPPPPSAGPSDRWKQQLVMEPSSSYVPAKKSKALDPNRRDRFVWAHAFEDEIPIYDGRGKKGNPDFQFTSEQFDKLESLPLYPDDVPVESLVAFVILLGLPKPSSAKMTEAGKASVSKGKGKKRA</sequence>
<name>A0A284SAL9_ARMOS</name>
<feature type="region of interest" description="Disordered" evidence="1">
    <location>
        <begin position="66"/>
        <end position="96"/>
    </location>
</feature>
<reference evidence="3" key="1">
    <citation type="journal article" date="2017" name="Nat. Ecol. Evol.">
        <title>Genome expansion and lineage-specific genetic innovations in the forest pathogenic fungi Armillaria.</title>
        <authorList>
            <person name="Sipos G."/>
            <person name="Prasanna A.N."/>
            <person name="Walter M.C."/>
            <person name="O'Connor E."/>
            <person name="Balint B."/>
            <person name="Krizsan K."/>
            <person name="Kiss B."/>
            <person name="Hess J."/>
            <person name="Varga T."/>
            <person name="Slot J."/>
            <person name="Riley R."/>
            <person name="Boka B."/>
            <person name="Rigling D."/>
            <person name="Barry K."/>
            <person name="Lee J."/>
            <person name="Mihaltcheva S."/>
            <person name="LaButti K."/>
            <person name="Lipzen A."/>
            <person name="Waldron R."/>
            <person name="Moloney N.M."/>
            <person name="Sperisen C."/>
            <person name="Kredics L."/>
            <person name="Vagvoelgyi C."/>
            <person name="Patrignani A."/>
            <person name="Fitzpatrick D."/>
            <person name="Nagy I."/>
            <person name="Doyle S."/>
            <person name="Anderson J.B."/>
            <person name="Grigoriev I.V."/>
            <person name="Gueldener U."/>
            <person name="Muensterkoetter M."/>
            <person name="Nagy L.G."/>
        </authorList>
    </citation>
    <scope>NUCLEOTIDE SEQUENCE [LARGE SCALE GENOMIC DNA]</scope>
    <source>
        <strain evidence="3">C18/9</strain>
    </source>
</reference>
<feature type="compositionally biased region" description="Basic and acidic residues" evidence="1">
    <location>
        <begin position="138"/>
        <end position="149"/>
    </location>
</feature>
<keyword evidence="3" id="KW-1185">Reference proteome</keyword>
<evidence type="ECO:0000256" key="1">
    <source>
        <dbReference type="SAM" id="MobiDB-lite"/>
    </source>
</evidence>
<feature type="compositionally biased region" description="Pro residues" evidence="1">
    <location>
        <begin position="259"/>
        <end position="270"/>
    </location>
</feature>
<feature type="region of interest" description="Disordered" evidence="1">
    <location>
        <begin position="754"/>
        <end position="774"/>
    </location>
</feature>
<evidence type="ECO:0000313" key="3">
    <source>
        <dbReference type="Proteomes" id="UP000219338"/>
    </source>
</evidence>
<dbReference type="Proteomes" id="UP000219338">
    <property type="component" value="Unassembled WGS sequence"/>
</dbReference>